<accession>A0A4R1I437</accession>
<sequence length="422" mass="43657">MTEMLSAAALAQAVHAGRLSPVDVAERCAEAIRAHEDEVRAFASLDLDALVEASAAPGLAATPLAGLPVGVKDILDTVDLPTERGSKLFAGHRPTTDAAIVRMAARAGGLIAGKLVTTEFAFMQPSGTRNPRRLTHSPGGSSAGSAAAVAAGMLPVTLGTQTGGSIIRPASFCGVTGYKPSFKLLPVLGLKPFAWSLDTIGLFGAHVADVAFAAGALTGRDFALTDDMPTPRIAVVKTARAHLATDDAHAALDGAARAAEKAGASVSTLDLPDVIEAADEAHGVVQGYEANLAFADEWDRHRAALSTTLGTYLEGVAAITPEQYDAARRTARRARHALSDLYGDYDVLLTFSVGGEAPEGFASTGSPAFNRLWTLTGGPCLNLTGMTGATGMPIGVQLVGRFGRDRELMQIGRFLERAICAS</sequence>
<dbReference type="PANTHER" id="PTHR11895:SF151">
    <property type="entry name" value="GLUTAMYL-TRNA(GLN) AMIDOTRANSFERASE SUBUNIT A"/>
    <property type="match status" value="1"/>
</dbReference>
<dbReference type="OrthoDB" id="8438154at2"/>
<comment type="similarity">
    <text evidence="1">Belongs to the amidase family.</text>
</comment>
<name>A0A4R1I437_ANCAQ</name>
<evidence type="ECO:0000256" key="1">
    <source>
        <dbReference type="ARBA" id="ARBA00009199"/>
    </source>
</evidence>
<evidence type="ECO:0000259" key="2">
    <source>
        <dbReference type="Pfam" id="PF01425"/>
    </source>
</evidence>
<dbReference type="Pfam" id="PF01425">
    <property type="entry name" value="Amidase"/>
    <property type="match status" value="1"/>
</dbReference>
<dbReference type="InterPro" id="IPR036928">
    <property type="entry name" value="AS_sf"/>
</dbReference>
<dbReference type="PANTHER" id="PTHR11895">
    <property type="entry name" value="TRANSAMIDASE"/>
    <property type="match status" value="1"/>
</dbReference>
<dbReference type="AlphaFoldDB" id="A0A4R1I437"/>
<reference evidence="3 4" key="1">
    <citation type="submission" date="2019-03" db="EMBL/GenBank/DDBJ databases">
        <title>Genomic Encyclopedia of Type Strains, Phase IV (KMG-IV): sequencing the most valuable type-strain genomes for metagenomic binning, comparative biology and taxonomic classification.</title>
        <authorList>
            <person name="Goeker M."/>
        </authorList>
    </citation>
    <scope>NUCLEOTIDE SEQUENCE [LARGE SCALE GENOMIC DNA]</scope>
    <source>
        <strain evidence="3 4">DSM 101</strain>
    </source>
</reference>
<dbReference type="InterPro" id="IPR023631">
    <property type="entry name" value="Amidase_dom"/>
</dbReference>
<feature type="domain" description="Amidase" evidence="2">
    <location>
        <begin position="24"/>
        <end position="408"/>
    </location>
</feature>
<evidence type="ECO:0000313" key="3">
    <source>
        <dbReference type="EMBL" id="TCK28781.1"/>
    </source>
</evidence>
<dbReference type="Proteomes" id="UP000295030">
    <property type="component" value="Unassembled WGS sequence"/>
</dbReference>
<dbReference type="InterPro" id="IPR000120">
    <property type="entry name" value="Amidase"/>
</dbReference>
<dbReference type="EMBL" id="SMFY01000002">
    <property type="protein sequence ID" value="TCK28781.1"/>
    <property type="molecule type" value="Genomic_DNA"/>
</dbReference>
<gene>
    <name evidence="3" type="ORF">EV667_2794</name>
</gene>
<comment type="caution">
    <text evidence="3">The sequence shown here is derived from an EMBL/GenBank/DDBJ whole genome shotgun (WGS) entry which is preliminary data.</text>
</comment>
<keyword evidence="3" id="KW-0808">Transferase</keyword>
<dbReference type="SUPFAM" id="SSF75304">
    <property type="entry name" value="Amidase signature (AS) enzymes"/>
    <property type="match status" value="1"/>
</dbReference>
<dbReference type="Gene3D" id="3.90.1300.10">
    <property type="entry name" value="Amidase signature (AS) domain"/>
    <property type="match status" value="1"/>
</dbReference>
<proteinExistence type="inferred from homology"/>
<dbReference type="RefSeq" id="WP_131835892.1">
    <property type="nucleotide sequence ID" value="NZ_SMFY01000002.1"/>
</dbReference>
<evidence type="ECO:0000313" key="4">
    <source>
        <dbReference type="Proteomes" id="UP000295030"/>
    </source>
</evidence>
<dbReference type="GO" id="GO:0016740">
    <property type="term" value="F:transferase activity"/>
    <property type="evidence" value="ECO:0007669"/>
    <property type="project" value="UniProtKB-KW"/>
</dbReference>
<organism evidence="3 4">
    <name type="scientific">Ancylobacter aquaticus</name>
    <dbReference type="NCBI Taxonomy" id="100"/>
    <lineage>
        <taxon>Bacteria</taxon>
        <taxon>Pseudomonadati</taxon>
        <taxon>Pseudomonadota</taxon>
        <taxon>Alphaproteobacteria</taxon>
        <taxon>Hyphomicrobiales</taxon>
        <taxon>Xanthobacteraceae</taxon>
        <taxon>Ancylobacter</taxon>
    </lineage>
</organism>
<keyword evidence="4" id="KW-1185">Reference proteome</keyword>
<protein>
    <submittedName>
        <fullName evidence="3">Asp-tRNA(Asn)/Glu-tRNA(Gln) amidotransferase A subunit family amidase</fullName>
    </submittedName>
</protein>